<dbReference type="PANTHER" id="PTHR33495:SF2">
    <property type="entry name" value="ANTI-SIGMA FACTOR ANTAGONIST TM_1081-RELATED"/>
    <property type="match status" value="1"/>
</dbReference>
<dbReference type="Gene3D" id="3.30.750.24">
    <property type="entry name" value="STAS domain"/>
    <property type="match status" value="1"/>
</dbReference>
<dbReference type="Pfam" id="PF01740">
    <property type="entry name" value="STAS"/>
    <property type="match status" value="1"/>
</dbReference>
<reference evidence="2 3" key="1">
    <citation type="submission" date="2020-08" db="EMBL/GenBank/DDBJ databases">
        <title>Genomic Encyclopedia of Type Strains, Phase III (KMG-III): the genomes of soil and plant-associated and newly described type strains.</title>
        <authorList>
            <person name="Whitman W."/>
        </authorList>
    </citation>
    <scope>NUCLEOTIDE SEQUENCE [LARGE SCALE GENOMIC DNA]</scope>
    <source>
        <strain evidence="2 3">CECT 3303</strain>
    </source>
</reference>
<evidence type="ECO:0000313" key="2">
    <source>
        <dbReference type="EMBL" id="MBB5967439.1"/>
    </source>
</evidence>
<dbReference type="GO" id="GO:0043856">
    <property type="term" value="F:anti-sigma factor antagonist activity"/>
    <property type="evidence" value="ECO:0007669"/>
    <property type="project" value="TreeGrafter"/>
</dbReference>
<comment type="caution">
    <text evidence="2">The sequence shown here is derived from an EMBL/GenBank/DDBJ whole genome shotgun (WGS) entry which is preliminary data.</text>
</comment>
<dbReference type="EMBL" id="JACHJJ010000033">
    <property type="protein sequence ID" value="MBB5967439.1"/>
    <property type="molecule type" value="Genomic_DNA"/>
</dbReference>
<protein>
    <submittedName>
        <fullName evidence="2">Anti-anti-sigma factor</fullName>
    </submittedName>
</protein>
<dbReference type="PROSITE" id="PS50801">
    <property type="entry name" value="STAS"/>
    <property type="match status" value="1"/>
</dbReference>
<accession>A0A841DD75</accession>
<dbReference type="InterPro" id="IPR002645">
    <property type="entry name" value="STAS_dom"/>
</dbReference>
<sequence length="111" mass="11973">MIQIASRRIGDDAAEIAVEGDLDAVASGELRRVLEETRAARVELDLSCVAFLDCAGARSLLRADARVRERGGRLVVMRPSAPVVRLLRLLSFDRYLSIEGVVGAGRTPPGD</sequence>
<name>A0A841DD75_PLAVE</name>
<evidence type="ECO:0000313" key="3">
    <source>
        <dbReference type="Proteomes" id="UP000562352"/>
    </source>
</evidence>
<dbReference type="SUPFAM" id="SSF52091">
    <property type="entry name" value="SpoIIaa-like"/>
    <property type="match status" value="1"/>
</dbReference>
<evidence type="ECO:0000259" key="1">
    <source>
        <dbReference type="PROSITE" id="PS50801"/>
    </source>
</evidence>
<dbReference type="CDD" id="cd07043">
    <property type="entry name" value="STAS_anti-anti-sigma_factors"/>
    <property type="match status" value="1"/>
</dbReference>
<proteinExistence type="predicted"/>
<dbReference type="Proteomes" id="UP000562352">
    <property type="component" value="Unassembled WGS sequence"/>
</dbReference>
<dbReference type="AlphaFoldDB" id="A0A841DD75"/>
<dbReference type="PANTHER" id="PTHR33495">
    <property type="entry name" value="ANTI-SIGMA FACTOR ANTAGONIST TM_1081-RELATED-RELATED"/>
    <property type="match status" value="1"/>
</dbReference>
<dbReference type="RefSeq" id="WP_184948165.1">
    <property type="nucleotide sequence ID" value="NZ_BAAAWZ010000001.1"/>
</dbReference>
<keyword evidence="3" id="KW-1185">Reference proteome</keyword>
<feature type="domain" description="STAS" evidence="1">
    <location>
        <begin position="16"/>
        <end position="97"/>
    </location>
</feature>
<dbReference type="InterPro" id="IPR036513">
    <property type="entry name" value="STAS_dom_sf"/>
</dbReference>
<organism evidence="2 3">
    <name type="scientific">Planomonospora venezuelensis</name>
    <dbReference type="NCBI Taxonomy" id="1999"/>
    <lineage>
        <taxon>Bacteria</taxon>
        <taxon>Bacillati</taxon>
        <taxon>Actinomycetota</taxon>
        <taxon>Actinomycetes</taxon>
        <taxon>Streptosporangiales</taxon>
        <taxon>Streptosporangiaceae</taxon>
        <taxon>Planomonospora</taxon>
    </lineage>
</organism>
<gene>
    <name evidence="2" type="ORF">FHS22_006742</name>
</gene>